<comment type="caution">
    <text evidence="2">The sequence shown here is derived from an EMBL/GenBank/DDBJ whole genome shotgun (WGS) entry which is preliminary data.</text>
</comment>
<accession>A0A9Q3F2X3</accession>
<evidence type="ECO:0000313" key="3">
    <source>
        <dbReference type="Proteomes" id="UP000765509"/>
    </source>
</evidence>
<reference evidence="2" key="1">
    <citation type="submission" date="2021-03" db="EMBL/GenBank/DDBJ databases">
        <title>Draft genome sequence of rust myrtle Austropuccinia psidii MF-1, a brazilian biotype.</title>
        <authorList>
            <person name="Quecine M.C."/>
            <person name="Pachon D.M.R."/>
            <person name="Bonatelli M.L."/>
            <person name="Correr F.H."/>
            <person name="Franceschini L.M."/>
            <person name="Leite T.F."/>
            <person name="Margarido G.R.A."/>
            <person name="Almeida C.A."/>
            <person name="Ferrarezi J.A."/>
            <person name="Labate C.A."/>
        </authorList>
    </citation>
    <scope>NUCLEOTIDE SEQUENCE</scope>
    <source>
        <strain evidence="2">MF-1</strain>
    </source>
</reference>
<dbReference type="Proteomes" id="UP000765509">
    <property type="component" value="Unassembled WGS sequence"/>
</dbReference>
<evidence type="ECO:0000313" key="2">
    <source>
        <dbReference type="EMBL" id="MBW0532683.1"/>
    </source>
</evidence>
<protein>
    <submittedName>
        <fullName evidence="2">Uncharacterized protein</fullName>
    </submittedName>
</protein>
<sequence>MKLSRGIDMIKEDFELPERLVTAIFNTLFTKSAQRWDIKSRQAHEHQSWNWWKAQILNKWANDYWRFKVETAFQSSKFNVYKDKYLHWLFQKKDRLKALYLDMSEFIIHRKILRQCGDDLEHAVKRRTTEKSSEEGIMNIFEEVNTRTRNGSSRVNLETRFNTPQKDSVEKNPKENSNSMKYRCEP</sequence>
<proteinExistence type="predicted"/>
<organism evidence="2 3">
    <name type="scientific">Austropuccinia psidii MF-1</name>
    <dbReference type="NCBI Taxonomy" id="1389203"/>
    <lineage>
        <taxon>Eukaryota</taxon>
        <taxon>Fungi</taxon>
        <taxon>Dikarya</taxon>
        <taxon>Basidiomycota</taxon>
        <taxon>Pucciniomycotina</taxon>
        <taxon>Pucciniomycetes</taxon>
        <taxon>Pucciniales</taxon>
        <taxon>Sphaerophragmiaceae</taxon>
        <taxon>Austropuccinia</taxon>
    </lineage>
</organism>
<gene>
    <name evidence="2" type="ORF">O181_072398</name>
</gene>
<keyword evidence="3" id="KW-1185">Reference proteome</keyword>
<dbReference type="AlphaFoldDB" id="A0A9Q3F2X3"/>
<evidence type="ECO:0000256" key="1">
    <source>
        <dbReference type="SAM" id="MobiDB-lite"/>
    </source>
</evidence>
<name>A0A9Q3F2X3_9BASI</name>
<feature type="region of interest" description="Disordered" evidence="1">
    <location>
        <begin position="163"/>
        <end position="186"/>
    </location>
</feature>
<dbReference type="EMBL" id="AVOT02037933">
    <property type="protein sequence ID" value="MBW0532683.1"/>
    <property type="molecule type" value="Genomic_DNA"/>
</dbReference>